<reference evidence="1" key="2">
    <citation type="submission" date="2020-11" db="EMBL/GenBank/DDBJ databases">
        <authorList>
            <person name="McCartney M.A."/>
            <person name="Auch B."/>
            <person name="Kono T."/>
            <person name="Mallez S."/>
            <person name="Becker A."/>
            <person name="Gohl D.M."/>
            <person name="Silverstein K.A.T."/>
            <person name="Koren S."/>
            <person name="Bechman K.B."/>
            <person name="Herman A."/>
            <person name="Abrahante J.E."/>
            <person name="Garbe J."/>
        </authorList>
    </citation>
    <scope>NUCLEOTIDE SEQUENCE</scope>
    <source>
        <strain evidence="1">Duluth1</strain>
        <tissue evidence="1">Whole animal</tissue>
    </source>
</reference>
<gene>
    <name evidence="1" type="ORF">DPMN_194376</name>
</gene>
<proteinExistence type="predicted"/>
<dbReference type="EMBL" id="JAIWYP010000110">
    <property type="protein sequence ID" value="KAH3689581.1"/>
    <property type="molecule type" value="Genomic_DNA"/>
</dbReference>
<reference evidence="1" key="1">
    <citation type="journal article" date="2019" name="bioRxiv">
        <title>The Genome of the Zebra Mussel, Dreissena polymorpha: A Resource for Invasive Species Research.</title>
        <authorList>
            <person name="McCartney M.A."/>
            <person name="Auch B."/>
            <person name="Kono T."/>
            <person name="Mallez S."/>
            <person name="Zhang Y."/>
            <person name="Obille A."/>
            <person name="Becker A."/>
            <person name="Abrahante J.E."/>
            <person name="Garbe J."/>
            <person name="Badalamenti J.P."/>
            <person name="Herman A."/>
            <person name="Mangelson H."/>
            <person name="Liachko I."/>
            <person name="Sullivan S."/>
            <person name="Sone E.D."/>
            <person name="Koren S."/>
            <person name="Silverstein K.A.T."/>
            <person name="Beckman K.B."/>
            <person name="Gohl D.M."/>
        </authorList>
    </citation>
    <scope>NUCLEOTIDE SEQUENCE</scope>
    <source>
        <strain evidence="1">Duluth1</strain>
        <tissue evidence="1">Whole animal</tissue>
    </source>
</reference>
<keyword evidence="2" id="KW-1185">Reference proteome</keyword>
<feature type="non-terminal residue" evidence="1">
    <location>
        <position position="53"/>
    </location>
</feature>
<organism evidence="1 2">
    <name type="scientific">Dreissena polymorpha</name>
    <name type="common">Zebra mussel</name>
    <name type="synonym">Mytilus polymorpha</name>
    <dbReference type="NCBI Taxonomy" id="45954"/>
    <lineage>
        <taxon>Eukaryota</taxon>
        <taxon>Metazoa</taxon>
        <taxon>Spiralia</taxon>
        <taxon>Lophotrochozoa</taxon>
        <taxon>Mollusca</taxon>
        <taxon>Bivalvia</taxon>
        <taxon>Autobranchia</taxon>
        <taxon>Heteroconchia</taxon>
        <taxon>Euheterodonta</taxon>
        <taxon>Imparidentia</taxon>
        <taxon>Neoheterodontei</taxon>
        <taxon>Myida</taxon>
        <taxon>Dreissenoidea</taxon>
        <taxon>Dreissenidae</taxon>
        <taxon>Dreissena</taxon>
    </lineage>
</organism>
<accession>A0A9D3Y044</accession>
<dbReference type="Proteomes" id="UP000828390">
    <property type="component" value="Unassembled WGS sequence"/>
</dbReference>
<evidence type="ECO:0000313" key="2">
    <source>
        <dbReference type="Proteomes" id="UP000828390"/>
    </source>
</evidence>
<protein>
    <submittedName>
        <fullName evidence="1">Uncharacterized protein</fullName>
    </submittedName>
</protein>
<sequence length="53" mass="5953">MTLCEPYSNCDVLLQTLGKIGLIVKVVDEMTLRIRINDEAWDFEPKAVTLVTG</sequence>
<comment type="caution">
    <text evidence="1">The sequence shown here is derived from an EMBL/GenBank/DDBJ whole genome shotgun (WGS) entry which is preliminary data.</text>
</comment>
<evidence type="ECO:0000313" key="1">
    <source>
        <dbReference type="EMBL" id="KAH3689581.1"/>
    </source>
</evidence>
<name>A0A9D3Y044_DREPO</name>
<dbReference type="AlphaFoldDB" id="A0A9D3Y044"/>